<proteinExistence type="predicted"/>
<evidence type="ECO:0008006" key="4">
    <source>
        <dbReference type="Google" id="ProtNLM"/>
    </source>
</evidence>
<keyword evidence="1" id="KW-0175">Coiled coil</keyword>
<dbReference type="RefSeq" id="WP_127002350.1">
    <property type="nucleotide sequence ID" value="NZ_CP173193.1"/>
</dbReference>
<evidence type="ECO:0000313" key="2">
    <source>
        <dbReference type="EMBL" id="RUQ66420.1"/>
    </source>
</evidence>
<accession>A0A433J3R1</accession>
<name>A0A433J3R1_9PROT</name>
<sequence>MSGFKQVSKAQARRHMAVDERIERMAETPLDLLHREEFVQEIATLWRSAQERFLLIGRYLMQARTRLAHGEFQAMVENELPFGYQVAYQLRMVAEAVDSGRLPGTKLPPSYATVYQLATLTTEQLRLADQRNLIRPDVTRPEIVRFKRDLRQAVAEAASGAPSRRETLTAERDRLRDRLATVEAELAALDGEPAEM</sequence>
<reference evidence="2 3" key="1">
    <citation type="submission" date="2018-12" db="EMBL/GenBank/DDBJ databases">
        <authorList>
            <person name="Yang Y."/>
        </authorList>
    </citation>
    <scope>NUCLEOTIDE SEQUENCE [LARGE SCALE GENOMIC DNA]</scope>
    <source>
        <strain evidence="2 3">GSF71</strain>
    </source>
</reference>
<evidence type="ECO:0000256" key="1">
    <source>
        <dbReference type="SAM" id="Coils"/>
    </source>
</evidence>
<comment type="caution">
    <text evidence="2">The sequence shown here is derived from an EMBL/GenBank/DDBJ whole genome shotgun (WGS) entry which is preliminary data.</text>
</comment>
<dbReference type="Proteomes" id="UP000280346">
    <property type="component" value="Unassembled WGS sequence"/>
</dbReference>
<dbReference type="OrthoDB" id="7266764at2"/>
<protein>
    <recommendedName>
        <fullName evidence="4">DUF3102 domain-containing protein</fullName>
    </recommendedName>
</protein>
<organism evidence="2 3">
    <name type="scientific">Azospirillum doebereinerae</name>
    <dbReference type="NCBI Taxonomy" id="92933"/>
    <lineage>
        <taxon>Bacteria</taxon>
        <taxon>Pseudomonadati</taxon>
        <taxon>Pseudomonadota</taxon>
        <taxon>Alphaproteobacteria</taxon>
        <taxon>Rhodospirillales</taxon>
        <taxon>Azospirillaceae</taxon>
        <taxon>Azospirillum</taxon>
    </lineage>
</organism>
<dbReference type="AlphaFoldDB" id="A0A433J3R1"/>
<gene>
    <name evidence="2" type="ORF">EJ913_23190</name>
</gene>
<keyword evidence="3" id="KW-1185">Reference proteome</keyword>
<evidence type="ECO:0000313" key="3">
    <source>
        <dbReference type="Proteomes" id="UP000280346"/>
    </source>
</evidence>
<dbReference type="EMBL" id="RZIJ01000021">
    <property type="protein sequence ID" value="RUQ66420.1"/>
    <property type="molecule type" value="Genomic_DNA"/>
</dbReference>
<feature type="coiled-coil region" evidence="1">
    <location>
        <begin position="165"/>
        <end position="192"/>
    </location>
</feature>